<dbReference type="PANTHER" id="PTHR33048">
    <property type="entry name" value="PTH11-LIKE INTEGRAL MEMBRANE PROTEIN (AFU_ORTHOLOGUE AFUA_5G11245)"/>
    <property type="match status" value="1"/>
</dbReference>
<evidence type="ECO:0000256" key="6">
    <source>
        <dbReference type="SAM" id="Phobius"/>
    </source>
</evidence>
<dbReference type="EMBL" id="KZ613477">
    <property type="protein sequence ID" value="PMD22537.1"/>
    <property type="molecule type" value="Genomic_DNA"/>
</dbReference>
<feature type="transmembrane region" description="Helical" evidence="6">
    <location>
        <begin position="12"/>
        <end position="38"/>
    </location>
</feature>
<feature type="transmembrane region" description="Helical" evidence="6">
    <location>
        <begin position="175"/>
        <end position="194"/>
    </location>
</feature>
<dbReference type="GO" id="GO:0016020">
    <property type="term" value="C:membrane"/>
    <property type="evidence" value="ECO:0007669"/>
    <property type="project" value="UniProtKB-SubCell"/>
</dbReference>
<evidence type="ECO:0000256" key="2">
    <source>
        <dbReference type="ARBA" id="ARBA00022692"/>
    </source>
</evidence>
<dbReference type="InterPro" id="IPR049326">
    <property type="entry name" value="Rhodopsin_dom_fungi"/>
</dbReference>
<comment type="subcellular location">
    <subcellularLocation>
        <location evidence="1">Membrane</location>
        <topology evidence="1">Multi-pass membrane protein</topology>
    </subcellularLocation>
</comment>
<keyword evidence="3 6" id="KW-1133">Transmembrane helix</keyword>
<evidence type="ECO:0000313" key="9">
    <source>
        <dbReference type="Proteomes" id="UP000235672"/>
    </source>
</evidence>
<evidence type="ECO:0000256" key="5">
    <source>
        <dbReference type="ARBA" id="ARBA00038359"/>
    </source>
</evidence>
<feature type="transmembrane region" description="Helical" evidence="6">
    <location>
        <begin position="50"/>
        <end position="75"/>
    </location>
</feature>
<feature type="transmembrane region" description="Helical" evidence="6">
    <location>
        <begin position="95"/>
        <end position="117"/>
    </location>
</feature>
<organism evidence="8 9">
    <name type="scientific">Hyaloscypha hepaticicola</name>
    <dbReference type="NCBI Taxonomy" id="2082293"/>
    <lineage>
        <taxon>Eukaryota</taxon>
        <taxon>Fungi</taxon>
        <taxon>Dikarya</taxon>
        <taxon>Ascomycota</taxon>
        <taxon>Pezizomycotina</taxon>
        <taxon>Leotiomycetes</taxon>
        <taxon>Helotiales</taxon>
        <taxon>Hyaloscyphaceae</taxon>
        <taxon>Hyaloscypha</taxon>
    </lineage>
</organism>
<evidence type="ECO:0000313" key="8">
    <source>
        <dbReference type="EMBL" id="PMD22537.1"/>
    </source>
</evidence>
<evidence type="ECO:0000256" key="1">
    <source>
        <dbReference type="ARBA" id="ARBA00004141"/>
    </source>
</evidence>
<dbReference type="STRING" id="1745343.A0A2J6Q8C6"/>
<keyword evidence="4 6" id="KW-0472">Membrane</keyword>
<protein>
    <recommendedName>
        <fullName evidence="7">Rhodopsin domain-containing protein</fullName>
    </recommendedName>
</protein>
<feature type="domain" description="Rhodopsin" evidence="7">
    <location>
        <begin position="34"/>
        <end position="271"/>
    </location>
</feature>
<gene>
    <name evidence="8" type="ORF">NA56DRAFT_598204</name>
</gene>
<dbReference type="PANTHER" id="PTHR33048:SF47">
    <property type="entry name" value="INTEGRAL MEMBRANE PROTEIN-RELATED"/>
    <property type="match status" value="1"/>
</dbReference>
<reference evidence="8 9" key="1">
    <citation type="submission" date="2016-05" db="EMBL/GenBank/DDBJ databases">
        <title>A degradative enzymes factory behind the ericoid mycorrhizal symbiosis.</title>
        <authorList>
            <consortium name="DOE Joint Genome Institute"/>
            <person name="Martino E."/>
            <person name="Morin E."/>
            <person name="Grelet G."/>
            <person name="Kuo A."/>
            <person name="Kohler A."/>
            <person name="Daghino S."/>
            <person name="Barry K."/>
            <person name="Choi C."/>
            <person name="Cichocki N."/>
            <person name="Clum A."/>
            <person name="Copeland A."/>
            <person name="Hainaut M."/>
            <person name="Haridas S."/>
            <person name="Labutti K."/>
            <person name="Lindquist E."/>
            <person name="Lipzen A."/>
            <person name="Khouja H.-R."/>
            <person name="Murat C."/>
            <person name="Ohm R."/>
            <person name="Olson A."/>
            <person name="Spatafora J."/>
            <person name="Veneault-Fourrey C."/>
            <person name="Henrissat B."/>
            <person name="Grigoriev I."/>
            <person name="Martin F."/>
            <person name="Perotto S."/>
        </authorList>
    </citation>
    <scope>NUCLEOTIDE SEQUENCE [LARGE SCALE GENOMIC DNA]</scope>
    <source>
        <strain evidence="8 9">UAMH 7357</strain>
    </source>
</reference>
<evidence type="ECO:0000256" key="4">
    <source>
        <dbReference type="ARBA" id="ARBA00023136"/>
    </source>
</evidence>
<keyword evidence="9" id="KW-1185">Reference proteome</keyword>
<evidence type="ECO:0000259" key="7">
    <source>
        <dbReference type="Pfam" id="PF20684"/>
    </source>
</evidence>
<sequence>MSANRGPPNLDSIAVSVILCATIPGAIATLTVILRLIIRSRMLNFLGKDDLCIVIALFFSICCSIATCFETRFALRQSESSLSGQDVNDSLVPLYISMVTYGQGLTFTKISILLLYLRLFDSSRTRYGCYVLLGIVIPYGAWLFFCSVFPCYPIARFWDSSIPGHCMSTPPMWYTNASINIATDLAIFALPLKTIHDLRLPKGQKISLYIVFTFGFAVCVISIVRVPALIGAAMHPDPTWDNVCLAKWSSIELNTAIFCASISTFKPLVSRFLPKILPSNDSSDLVQFETGGDIEGTRGVLETIGETTSRSTNTASQSDTDRIYKEENFGVHEVEKRVMGEMEEKAVVPMAWELNDRGV</sequence>
<name>A0A2J6Q8C6_9HELO</name>
<keyword evidence="2 6" id="KW-0812">Transmembrane</keyword>
<accession>A0A2J6Q8C6</accession>
<dbReference type="Pfam" id="PF20684">
    <property type="entry name" value="Fung_rhodopsin"/>
    <property type="match status" value="1"/>
</dbReference>
<proteinExistence type="inferred from homology"/>
<comment type="similarity">
    <text evidence="5">Belongs to the SAT4 family.</text>
</comment>
<feature type="transmembrane region" description="Helical" evidence="6">
    <location>
        <begin position="129"/>
        <end position="155"/>
    </location>
</feature>
<dbReference type="OrthoDB" id="10017208at2759"/>
<dbReference type="InterPro" id="IPR052337">
    <property type="entry name" value="SAT4-like"/>
</dbReference>
<dbReference type="Proteomes" id="UP000235672">
    <property type="component" value="Unassembled WGS sequence"/>
</dbReference>
<evidence type="ECO:0000256" key="3">
    <source>
        <dbReference type="ARBA" id="ARBA00022989"/>
    </source>
</evidence>
<dbReference type="AlphaFoldDB" id="A0A2J6Q8C6"/>
<feature type="transmembrane region" description="Helical" evidence="6">
    <location>
        <begin position="206"/>
        <end position="228"/>
    </location>
</feature>